<dbReference type="AlphaFoldDB" id="A0A1F7RUT4"/>
<dbReference type="Proteomes" id="UP000178797">
    <property type="component" value="Unassembled WGS sequence"/>
</dbReference>
<sequence>MYPQVFEGHADSVGCVIEGEADYCEEIYLYNGMADECSYPVIIEQILREYPGRDQDSLDDDMCRKEECGYSTAKSKQGPPERFE</sequence>
<organism evidence="1 2">
    <name type="scientific">Candidatus Schekmanbacteria bacterium RBG_16_38_10</name>
    <dbReference type="NCBI Taxonomy" id="1817879"/>
    <lineage>
        <taxon>Bacteria</taxon>
        <taxon>Candidatus Schekmaniibacteriota</taxon>
    </lineage>
</organism>
<evidence type="ECO:0000313" key="2">
    <source>
        <dbReference type="Proteomes" id="UP000178797"/>
    </source>
</evidence>
<comment type="caution">
    <text evidence="1">The sequence shown here is derived from an EMBL/GenBank/DDBJ whole genome shotgun (WGS) entry which is preliminary data.</text>
</comment>
<evidence type="ECO:0000313" key="1">
    <source>
        <dbReference type="EMBL" id="OGL45326.1"/>
    </source>
</evidence>
<accession>A0A1F7RUT4</accession>
<name>A0A1F7RUT4_9BACT</name>
<reference evidence="1 2" key="1">
    <citation type="journal article" date="2016" name="Nat. Commun.">
        <title>Thousands of microbial genomes shed light on interconnected biogeochemical processes in an aquifer system.</title>
        <authorList>
            <person name="Anantharaman K."/>
            <person name="Brown C.T."/>
            <person name="Hug L.A."/>
            <person name="Sharon I."/>
            <person name="Castelle C.J."/>
            <person name="Probst A.J."/>
            <person name="Thomas B.C."/>
            <person name="Singh A."/>
            <person name="Wilkins M.J."/>
            <person name="Karaoz U."/>
            <person name="Brodie E.L."/>
            <person name="Williams K.H."/>
            <person name="Hubbard S.S."/>
            <person name="Banfield J.F."/>
        </authorList>
    </citation>
    <scope>NUCLEOTIDE SEQUENCE [LARGE SCALE GENOMIC DNA]</scope>
</reference>
<dbReference type="EMBL" id="MGDE01000142">
    <property type="protein sequence ID" value="OGL45326.1"/>
    <property type="molecule type" value="Genomic_DNA"/>
</dbReference>
<protein>
    <submittedName>
        <fullName evidence="1">Uncharacterized protein</fullName>
    </submittedName>
</protein>
<proteinExistence type="predicted"/>
<gene>
    <name evidence="1" type="ORF">A2W05_01485</name>
</gene>